<gene>
    <name evidence="1" type="ORF">SDC9_164913</name>
</gene>
<evidence type="ECO:0008006" key="2">
    <source>
        <dbReference type="Google" id="ProtNLM"/>
    </source>
</evidence>
<reference evidence="1" key="1">
    <citation type="submission" date="2019-08" db="EMBL/GenBank/DDBJ databases">
        <authorList>
            <person name="Kucharzyk K."/>
            <person name="Murdoch R.W."/>
            <person name="Higgins S."/>
            <person name="Loffler F."/>
        </authorList>
    </citation>
    <scope>NUCLEOTIDE SEQUENCE</scope>
</reference>
<organism evidence="1">
    <name type="scientific">bioreactor metagenome</name>
    <dbReference type="NCBI Taxonomy" id="1076179"/>
    <lineage>
        <taxon>unclassified sequences</taxon>
        <taxon>metagenomes</taxon>
        <taxon>ecological metagenomes</taxon>
    </lineage>
</organism>
<protein>
    <recommendedName>
        <fullName evidence="2">Glycoside hydrolase family 5 domain-containing protein</fullName>
    </recommendedName>
</protein>
<comment type="caution">
    <text evidence="1">The sequence shown here is derived from an EMBL/GenBank/DDBJ whole genome shotgun (WGS) entry which is preliminary data.</text>
</comment>
<dbReference type="SUPFAM" id="SSF51445">
    <property type="entry name" value="(Trans)glycosidases"/>
    <property type="match status" value="1"/>
</dbReference>
<proteinExistence type="predicted"/>
<accession>A0A645FVJ7</accession>
<dbReference type="EMBL" id="VSSQ01064723">
    <property type="protein sequence ID" value="MPN17559.1"/>
    <property type="molecule type" value="Genomic_DNA"/>
</dbReference>
<dbReference type="InterPro" id="IPR017853">
    <property type="entry name" value="GH"/>
</dbReference>
<evidence type="ECO:0000313" key="1">
    <source>
        <dbReference type="EMBL" id="MPN17559.1"/>
    </source>
</evidence>
<dbReference type="AlphaFoldDB" id="A0A645FVJ7"/>
<sequence length="238" mass="27173">MPLPDAPEAKEQPYAEQAGENIRISVYPETTGKSMKYVAYNQGYFVPGCNASDWLRYSNVNSLRVWASLNDYVPVSCISADEQVNSLSRFEVNKQMLRNNPEHNTFIRWEQIIPVCETIMYGTNATELRYALEETKRLGIDVVLQINDRNFNNNWSNKWQQWQRFYALAYYAAKTGDVSMFAMQNEPKHHAAGPMKIETYISGLQIVSDAVHCAVEDVNKRYGKKLTAKILSPITAAL</sequence>
<name>A0A645FVJ7_9ZZZZ</name>